<dbReference type="InterPro" id="IPR011330">
    <property type="entry name" value="Glyco_hydro/deAcase_b/a-brl"/>
</dbReference>
<dbReference type="Pfam" id="PF01522">
    <property type="entry name" value="Polysacc_deac_1"/>
    <property type="match status" value="1"/>
</dbReference>
<dbReference type="PANTHER" id="PTHR34216">
    <property type="match status" value="1"/>
</dbReference>
<dbReference type="SUPFAM" id="SSF88713">
    <property type="entry name" value="Glycoside hydrolase/deacetylase"/>
    <property type="match status" value="1"/>
</dbReference>
<dbReference type="CDD" id="cd10970">
    <property type="entry name" value="CE4_DAC_u1_6s"/>
    <property type="match status" value="1"/>
</dbReference>
<dbReference type="InterPro" id="IPR051398">
    <property type="entry name" value="Polysacch_Deacetylase"/>
</dbReference>
<evidence type="ECO:0000313" key="4">
    <source>
        <dbReference type="EMBL" id="MFC4302390.1"/>
    </source>
</evidence>
<sequence>MEAMVTFVSDDGAQEDWTKLMPLFRQAGVPCVVAITSRQVGQAGYMGKEQIAYLQDELGWEVASHAREHVNLTELSEARMEEECRGSQEELRALGFGAQAIVYPYGRNNARVRSIAGRYYDAGIEVGGGGNTGRADRYRLQRVALGSYFDSRLPLATNRIAYYKARVDEAVRARAWLIFMLHPAERSHDGEQQRHLRETIRYVQAIGVPIVTVREGLSRRADLSMRARPRRLPGNGVLLRSIRRLVGLKFVWFYFMRCK</sequence>
<dbReference type="EMBL" id="JBHSED010000003">
    <property type="protein sequence ID" value="MFC4302390.1"/>
    <property type="molecule type" value="Genomic_DNA"/>
</dbReference>
<proteinExistence type="predicted"/>
<organism evidence="4 5">
    <name type="scientific">Cohnella boryungensis</name>
    <dbReference type="NCBI Taxonomy" id="768479"/>
    <lineage>
        <taxon>Bacteria</taxon>
        <taxon>Bacillati</taxon>
        <taxon>Bacillota</taxon>
        <taxon>Bacilli</taxon>
        <taxon>Bacillales</taxon>
        <taxon>Paenibacillaceae</taxon>
        <taxon>Cohnella</taxon>
    </lineage>
</organism>
<comment type="caution">
    <text evidence="4">The sequence shown here is derived from an EMBL/GenBank/DDBJ whole genome shotgun (WGS) entry which is preliminary data.</text>
</comment>
<keyword evidence="2" id="KW-0732">Signal</keyword>
<comment type="subcellular location">
    <subcellularLocation>
        <location evidence="1">Secreted</location>
    </subcellularLocation>
</comment>
<evidence type="ECO:0000313" key="5">
    <source>
        <dbReference type="Proteomes" id="UP001595755"/>
    </source>
</evidence>
<keyword evidence="5" id="KW-1185">Reference proteome</keyword>
<accession>A0ABV8S5I4</accession>
<reference evidence="5" key="1">
    <citation type="journal article" date="2019" name="Int. J. Syst. Evol. Microbiol.">
        <title>The Global Catalogue of Microorganisms (GCM) 10K type strain sequencing project: providing services to taxonomists for standard genome sequencing and annotation.</title>
        <authorList>
            <consortium name="The Broad Institute Genomics Platform"/>
            <consortium name="The Broad Institute Genome Sequencing Center for Infectious Disease"/>
            <person name="Wu L."/>
            <person name="Ma J."/>
        </authorList>
    </citation>
    <scope>NUCLEOTIDE SEQUENCE [LARGE SCALE GENOMIC DNA]</scope>
    <source>
        <strain evidence="5">CGMCC 4.1641</strain>
    </source>
</reference>
<name>A0ABV8S5I4_9BACL</name>
<evidence type="ECO:0000256" key="1">
    <source>
        <dbReference type="ARBA" id="ARBA00004613"/>
    </source>
</evidence>
<feature type="domain" description="NodB homology" evidence="3">
    <location>
        <begin position="5"/>
        <end position="117"/>
    </location>
</feature>
<gene>
    <name evidence="4" type="ORF">ACFO1S_02900</name>
</gene>
<dbReference type="Gene3D" id="3.20.20.370">
    <property type="entry name" value="Glycoside hydrolase/deacetylase"/>
    <property type="match status" value="1"/>
</dbReference>
<dbReference type="PANTHER" id="PTHR34216:SF3">
    <property type="entry name" value="POLY-BETA-1,6-N-ACETYL-D-GLUCOSAMINE N-DEACETYLASE"/>
    <property type="match status" value="1"/>
</dbReference>
<dbReference type="RefSeq" id="WP_204600743.1">
    <property type="nucleotide sequence ID" value="NZ_JBHSED010000003.1"/>
</dbReference>
<evidence type="ECO:0000259" key="3">
    <source>
        <dbReference type="Pfam" id="PF01522"/>
    </source>
</evidence>
<dbReference type="Proteomes" id="UP001595755">
    <property type="component" value="Unassembled WGS sequence"/>
</dbReference>
<dbReference type="InterPro" id="IPR002509">
    <property type="entry name" value="NODB_dom"/>
</dbReference>
<protein>
    <submittedName>
        <fullName evidence="4">Polysaccharide deacetylase family protein</fullName>
    </submittedName>
</protein>
<evidence type="ECO:0000256" key="2">
    <source>
        <dbReference type="ARBA" id="ARBA00022729"/>
    </source>
</evidence>